<keyword evidence="2" id="KW-1185">Reference proteome</keyword>
<name>A0AAV6VFR7_9ARAC</name>
<accession>A0AAV6VFR7</accession>
<sequence>MLCSIIFKAFDNLNSGTEACHHHGSSGIAGQPYLWPHPTEIWDEGGDRWIPGTEAMPHHDGFQGGIAELLAAGVVVSLIQQNNLGRRRRSLDSVVRQNVL</sequence>
<comment type="caution">
    <text evidence="1">The sequence shown here is derived from an EMBL/GenBank/DDBJ whole genome shotgun (WGS) entry which is preliminary data.</text>
</comment>
<evidence type="ECO:0000313" key="1">
    <source>
        <dbReference type="EMBL" id="KAG8195337.1"/>
    </source>
</evidence>
<dbReference type="AlphaFoldDB" id="A0AAV6VFR7"/>
<gene>
    <name evidence="1" type="ORF">JTE90_001357</name>
</gene>
<organism evidence="1 2">
    <name type="scientific">Oedothorax gibbosus</name>
    <dbReference type="NCBI Taxonomy" id="931172"/>
    <lineage>
        <taxon>Eukaryota</taxon>
        <taxon>Metazoa</taxon>
        <taxon>Ecdysozoa</taxon>
        <taxon>Arthropoda</taxon>
        <taxon>Chelicerata</taxon>
        <taxon>Arachnida</taxon>
        <taxon>Araneae</taxon>
        <taxon>Araneomorphae</taxon>
        <taxon>Entelegynae</taxon>
        <taxon>Araneoidea</taxon>
        <taxon>Linyphiidae</taxon>
        <taxon>Erigoninae</taxon>
        <taxon>Oedothorax</taxon>
    </lineage>
</organism>
<protein>
    <submittedName>
        <fullName evidence="1">Uncharacterized protein</fullName>
    </submittedName>
</protein>
<dbReference type="Proteomes" id="UP000827092">
    <property type="component" value="Unassembled WGS sequence"/>
</dbReference>
<proteinExistence type="predicted"/>
<reference evidence="1 2" key="1">
    <citation type="journal article" date="2022" name="Nat. Ecol. Evol.">
        <title>A masculinizing supergene underlies an exaggerated male reproductive morph in a spider.</title>
        <authorList>
            <person name="Hendrickx F."/>
            <person name="De Corte Z."/>
            <person name="Sonet G."/>
            <person name="Van Belleghem S.M."/>
            <person name="Kostlbacher S."/>
            <person name="Vangestel C."/>
        </authorList>
    </citation>
    <scope>NUCLEOTIDE SEQUENCE [LARGE SCALE GENOMIC DNA]</scope>
    <source>
        <strain evidence="1">W744_W776</strain>
    </source>
</reference>
<evidence type="ECO:0000313" key="2">
    <source>
        <dbReference type="Proteomes" id="UP000827092"/>
    </source>
</evidence>
<dbReference type="EMBL" id="JAFNEN010000089">
    <property type="protein sequence ID" value="KAG8195337.1"/>
    <property type="molecule type" value="Genomic_DNA"/>
</dbReference>